<reference evidence="13 14" key="1">
    <citation type="submission" date="2019-03" db="EMBL/GenBank/DDBJ databases">
        <title>Genomic Encyclopedia of Type Strains, Phase IV (KMG-IV): sequencing the most valuable type-strain genomes for metagenomic binning, comparative biology and taxonomic classification.</title>
        <authorList>
            <person name="Goeker M."/>
        </authorList>
    </citation>
    <scope>NUCLEOTIDE SEQUENCE [LARGE SCALE GENOMIC DNA]</scope>
    <source>
        <strain evidence="13 14">DSM 203</strain>
    </source>
</reference>
<dbReference type="RefSeq" id="WP_123142192.1">
    <property type="nucleotide sequence ID" value="NZ_NRRH01000001.1"/>
</dbReference>
<dbReference type="Proteomes" id="UP000295247">
    <property type="component" value="Unassembled WGS sequence"/>
</dbReference>
<evidence type="ECO:0000256" key="6">
    <source>
        <dbReference type="ARBA" id="ARBA00035676"/>
    </source>
</evidence>
<evidence type="ECO:0000313" key="14">
    <source>
        <dbReference type="Proteomes" id="UP000295247"/>
    </source>
</evidence>
<dbReference type="InterPro" id="IPR001544">
    <property type="entry name" value="Aminotrans_IV"/>
</dbReference>
<evidence type="ECO:0000256" key="3">
    <source>
        <dbReference type="ARBA" id="ARBA00022898"/>
    </source>
</evidence>
<dbReference type="Gene3D" id="3.20.10.10">
    <property type="entry name" value="D-amino Acid Aminotransferase, subunit A, domain 2"/>
    <property type="match status" value="1"/>
</dbReference>
<evidence type="ECO:0000256" key="8">
    <source>
        <dbReference type="ARBA" id="ARBA00054027"/>
    </source>
</evidence>
<dbReference type="GO" id="GO:0046656">
    <property type="term" value="P:folic acid biosynthetic process"/>
    <property type="evidence" value="ECO:0007669"/>
    <property type="project" value="UniProtKB-KW"/>
</dbReference>
<comment type="pathway">
    <text evidence="5">Cofactor biosynthesis; tetrahydrofolate biosynthesis; 4-aminobenzoate from chorismate: step 2/2.</text>
</comment>
<dbReference type="PANTHER" id="PTHR42743:SF10">
    <property type="entry name" value="D-ALANINE AMINOTRANSFERASE"/>
    <property type="match status" value="1"/>
</dbReference>
<dbReference type="Pfam" id="PF01063">
    <property type="entry name" value="Aminotran_4"/>
    <property type="match status" value="1"/>
</dbReference>
<dbReference type="GO" id="GO:0008652">
    <property type="term" value="P:amino acid biosynthetic process"/>
    <property type="evidence" value="ECO:0007669"/>
    <property type="project" value="UniProtKB-ARBA"/>
</dbReference>
<evidence type="ECO:0000256" key="4">
    <source>
        <dbReference type="ARBA" id="ARBA00022909"/>
    </source>
</evidence>
<protein>
    <recommendedName>
        <fullName evidence="9">Aminodeoxychorismate lyase</fullName>
        <ecNumber evidence="6">4.1.3.38</ecNumber>
    </recommendedName>
    <alternativeName>
        <fullName evidence="10">4-amino-4-deoxychorismate lyase</fullName>
    </alternativeName>
</protein>
<sequence>MNELYLNGRFLPPEAAQVSVLDRGFLFGDGVYEVVPSYGGHFLRLDQHLARLGRSLAAIGLDDPLGPEGWQRVARRLVGEPPAPDQSLYLQITRGAAPTRDHRFPTGVRPTVLAMSTPLAPRDPAIARDGIRCITRPDIRWQRCDIKSTSLLGAVLMRQEASAAGADETIMLRDGRVTEAAAANVFVVQGQRLLTPPCDHRLLAGITRELALRLAESGEIAFSEQPIEDARLRTADEIWLGSSTRELVPVTRLDDQPVGDGRPGPLWRRMDALYQDYKSQVRNGHVRF</sequence>
<name>A0A4R4AKC3_MARGR</name>
<proteinExistence type="inferred from homology"/>
<gene>
    <name evidence="13" type="ORF">EDC29_101289</name>
</gene>
<evidence type="ECO:0000256" key="7">
    <source>
        <dbReference type="ARBA" id="ARBA00049529"/>
    </source>
</evidence>
<organism evidence="13 14">
    <name type="scientific">Marichromatium gracile</name>
    <name type="common">Chromatium gracile</name>
    <dbReference type="NCBI Taxonomy" id="1048"/>
    <lineage>
        <taxon>Bacteria</taxon>
        <taxon>Pseudomonadati</taxon>
        <taxon>Pseudomonadota</taxon>
        <taxon>Gammaproteobacteria</taxon>
        <taxon>Chromatiales</taxon>
        <taxon>Chromatiaceae</taxon>
        <taxon>Marichromatium</taxon>
    </lineage>
</organism>
<evidence type="ECO:0000256" key="12">
    <source>
        <dbReference type="RuleBase" id="RU004516"/>
    </source>
</evidence>
<dbReference type="AlphaFoldDB" id="A0A4R4AKC3"/>
<comment type="caution">
    <text evidence="13">The sequence shown here is derived from an EMBL/GenBank/DDBJ whole genome shotgun (WGS) entry which is preliminary data.</text>
</comment>
<dbReference type="EC" id="4.1.3.38" evidence="6"/>
<evidence type="ECO:0000256" key="9">
    <source>
        <dbReference type="ARBA" id="ARBA00069174"/>
    </source>
</evidence>
<dbReference type="InterPro" id="IPR050571">
    <property type="entry name" value="Class-IV_PLP-Dep_Aminotrnsfr"/>
</dbReference>
<dbReference type="Gene3D" id="3.30.470.10">
    <property type="match status" value="1"/>
</dbReference>
<comment type="similarity">
    <text evidence="2 11">Belongs to the class-IV pyridoxal-phosphate-dependent aminotransferase family.</text>
</comment>
<dbReference type="InterPro" id="IPR043131">
    <property type="entry name" value="BCAT-like_N"/>
</dbReference>
<comment type="cofactor">
    <cofactor evidence="1 12">
        <name>pyridoxal 5'-phosphate</name>
        <dbReference type="ChEBI" id="CHEBI:597326"/>
    </cofactor>
</comment>
<keyword evidence="3 12" id="KW-0663">Pyridoxal phosphate</keyword>
<dbReference type="GO" id="GO:0008696">
    <property type="term" value="F:4-amino-4-deoxychorismate lyase activity"/>
    <property type="evidence" value="ECO:0007669"/>
    <property type="project" value="UniProtKB-EC"/>
</dbReference>
<evidence type="ECO:0000256" key="1">
    <source>
        <dbReference type="ARBA" id="ARBA00001933"/>
    </source>
</evidence>
<dbReference type="InterPro" id="IPR036038">
    <property type="entry name" value="Aminotransferase-like"/>
</dbReference>
<dbReference type="FunFam" id="3.20.10.10:FF:000002">
    <property type="entry name" value="D-alanine aminotransferase"/>
    <property type="match status" value="1"/>
</dbReference>
<evidence type="ECO:0000256" key="2">
    <source>
        <dbReference type="ARBA" id="ARBA00009320"/>
    </source>
</evidence>
<dbReference type="InterPro" id="IPR043132">
    <property type="entry name" value="BCAT-like_C"/>
</dbReference>
<comment type="catalytic activity">
    <reaction evidence="7">
        <text>4-amino-4-deoxychorismate = 4-aminobenzoate + pyruvate + H(+)</text>
        <dbReference type="Rhea" id="RHEA:16201"/>
        <dbReference type="ChEBI" id="CHEBI:15361"/>
        <dbReference type="ChEBI" id="CHEBI:15378"/>
        <dbReference type="ChEBI" id="CHEBI:17836"/>
        <dbReference type="ChEBI" id="CHEBI:58406"/>
        <dbReference type="EC" id="4.1.3.38"/>
    </reaction>
</comment>
<evidence type="ECO:0000256" key="11">
    <source>
        <dbReference type="RuleBase" id="RU004106"/>
    </source>
</evidence>
<dbReference type="GO" id="GO:0005829">
    <property type="term" value="C:cytosol"/>
    <property type="evidence" value="ECO:0007669"/>
    <property type="project" value="TreeGrafter"/>
</dbReference>
<dbReference type="CDD" id="cd01558">
    <property type="entry name" value="D-AAT_like"/>
    <property type="match status" value="1"/>
</dbReference>
<dbReference type="SUPFAM" id="SSF56752">
    <property type="entry name" value="D-aminoacid aminotransferase-like PLP-dependent enzymes"/>
    <property type="match status" value="1"/>
</dbReference>
<dbReference type="InterPro" id="IPR018300">
    <property type="entry name" value="Aminotrans_IV_CS"/>
</dbReference>
<comment type="function">
    <text evidence="8">Involved in the biosynthesis of p-aminobenzoate (PABA), a precursor of tetrahydrofolate. Converts 4-amino-4-deoxychorismate into 4-aminobenzoate (PABA) and pyruvate.</text>
</comment>
<evidence type="ECO:0000256" key="10">
    <source>
        <dbReference type="ARBA" id="ARBA00080135"/>
    </source>
</evidence>
<dbReference type="EMBL" id="SMDC01000001">
    <property type="protein sequence ID" value="TCW39873.1"/>
    <property type="molecule type" value="Genomic_DNA"/>
</dbReference>
<dbReference type="PANTHER" id="PTHR42743">
    <property type="entry name" value="AMINO-ACID AMINOTRANSFERASE"/>
    <property type="match status" value="1"/>
</dbReference>
<evidence type="ECO:0000313" key="13">
    <source>
        <dbReference type="EMBL" id="TCW39873.1"/>
    </source>
</evidence>
<accession>A0A4R4AKC3</accession>
<evidence type="ECO:0000256" key="5">
    <source>
        <dbReference type="ARBA" id="ARBA00035633"/>
    </source>
</evidence>
<keyword evidence="4" id="KW-0289">Folate biosynthesis</keyword>
<dbReference type="PROSITE" id="PS00770">
    <property type="entry name" value="AA_TRANSFER_CLASS_4"/>
    <property type="match status" value="1"/>
</dbReference>